<dbReference type="GO" id="GO:0000976">
    <property type="term" value="F:transcription cis-regulatory region binding"/>
    <property type="evidence" value="ECO:0007669"/>
    <property type="project" value="UniProtKB-ARBA"/>
</dbReference>
<protein>
    <recommendedName>
        <fullName evidence="5">NAC domain-containing protein</fullName>
    </recommendedName>
</protein>
<sequence>MDYDASRTVEIVEDEEQIDLPPGFRFHPTDEELITHYLKPKVFNTLFSSTAIGEVDLNKNEPWDLPRKAKIGVKEWYFFCVRDRKYPTGLRTNRATEAGYWKATGKDKEIFKGKSPVGMKKTLVFYEGRAPKGVRTNWVMHEYRLEGEHSIQNLPQTAKNDWVICRVFQKRADGTKVDMSNLMLTDSHINRIEPTLPSLMDCSQRDFVPGSSTHVTCFSDQETEDKRLIHHESKDGSGPLFYPDPLFLQDNDPLMKLLLNNHETKFPGTDPYGLAGIGDSVCFWNF</sequence>
<dbReference type="InterPro" id="IPR003441">
    <property type="entry name" value="NAC-dom"/>
</dbReference>
<feature type="domain" description="NAC" evidence="5">
    <location>
        <begin position="20"/>
        <end position="170"/>
    </location>
</feature>
<evidence type="ECO:0000259" key="5">
    <source>
        <dbReference type="PROSITE" id="PS51005"/>
    </source>
</evidence>
<organism evidence="6 7">
    <name type="scientific">Eruca vesicaria subsp. sativa</name>
    <name type="common">Garden rocket</name>
    <name type="synonym">Eruca sativa</name>
    <dbReference type="NCBI Taxonomy" id="29727"/>
    <lineage>
        <taxon>Eukaryota</taxon>
        <taxon>Viridiplantae</taxon>
        <taxon>Streptophyta</taxon>
        <taxon>Embryophyta</taxon>
        <taxon>Tracheophyta</taxon>
        <taxon>Spermatophyta</taxon>
        <taxon>Magnoliopsida</taxon>
        <taxon>eudicotyledons</taxon>
        <taxon>Gunneridae</taxon>
        <taxon>Pentapetalae</taxon>
        <taxon>rosids</taxon>
        <taxon>malvids</taxon>
        <taxon>Brassicales</taxon>
        <taxon>Brassicaceae</taxon>
        <taxon>Brassiceae</taxon>
        <taxon>Eruca</taxon>
    </lineage>
</organism>
<evidence type="ECO:0000313" key="6">
    <source>
        <dbReference type="EMBL" id="CAH8320269.1"/>
    </source>
</evidence>
<gene>
    <name evidence="6" type="ORF">ERUC_LOCUS8820</name>
</gene>
<keyword evidence="4" id="KW-0539">Nucleus</keyword>
<dbReference type="Proteomes" id="UP001642260">
    <property type="component" value="Unassembled WGS sequence"/>
</dbReference>
<keyword evidence="2" id="KW-0238">DNA-binding</keyword>
<keyword evidence="1" id="KW-0805">Transcription regulation</keyword>
<evidence type="ECO:0000313" key="7">
    <source>
        <dbReference type="Proteomes" id="UP001642260"/>
    </source>
</evidence>
<keyword evidence="3" id="KW-0804">Transcription</keyword>
<dbReference type="PANTHER" id="PTHR31744">
    <property type="entry name" value="PROTEIN CUP-SHAPED COTYLEDON 2-RELATED"/>
    <property type="match status" value="1"/>
</dbReference>
<evidence type="ECO:0000256" key="1">
    <source>
        <dbReference type="ARBA" id="ARBA00023015"/>
    </source>
</evidence>
<reference evidence="6 7" key="1">
    <citation type="submission" date="2022-03" db="EMBL/GenBank/DDBJ databases">
        <authorList>
            <person name="Macdonald S."/>
            <person name="Ahmed S."/>
            <person name="Newling K."/>
        </authorList>
    </citation>
    <scope>NUCLEOTIDE SEQUENCE [LARGE SCALE GENOMIC DNA]</scope>
</reference>
<keyword evidence="7" id="KW-1185">Reference proteome</keyword>
<evidence type="ECO:0000256" key="2">
    <source>
        <dbReference type="ARBA" id="ARBA00023125"/>
    </source>
</evidence>
<dbReference type="Pfam" id="PF02365">
    <property type="entry name" value="NAM"/>
    <property type="match status" value="1"/>
</dbReference>
<accession>A0ABC8JBD0</accession>
<name>A0ABC8JBD0_ERUVS</name>
<dbReference type="PROSITE" id="PS51005">
    <property type="entry name" value="NAC"/>
    <property type="match status" value="1"/>
</dbReference>
<proteinExistence type="predicted"/>
<dbReference type="SUPFAM" id="SSF101941">
    <property type="entry name" value="NAC domain"/>
    <property type="match status" value="1"/>
</dbReference>
<dbReference type="Gene3D" id="2.170.150.80">
    <property type="entry name" value="NAC domain"/>
    <property type="match status" value="1"/>
</dbReference>
<dbReference type="InterPro" id="IPR036093">
    <property type="entry name" value="NAC_dom_sf"/>
</dbReference>
<dbReference type="FunFam" id="2.170.150.80:FF:000006">
    <property type="entry name" value="NAC domain-containing protein 100-like"/>
    <property type="match status" value="1"/>
</dbReference>
<comment type="caution">
    <text evidence="6">The sequence shown here is derived from an EMBL/GenBank/DDBJ whole genome shotgun (WGS) entry which is preliminary data.</text>
</comment>
<dbReference type="AlphaFoldDB" id="A0ABC8JBD0"/>
<evidence type="ECO:0000256" key="4">
    <source>
        <dbReference type="ARBA" id="ARBA00023242"/>
    </source>
</evidence>
<evidence type="ECO:0000256" key="3">
    <source>
        <dbReference type="ARBA" id="ARBA00023163"/>
    </source>
</evidence>
<dbReference type="PANTHER" id="PTHR31744:SF201">
    <property type="entry name" value="NAC DOMAIN-CONTAINING PROTEIN 92"/>
    <property type="match status" value="1"/>
</dbReference>
<dbReference type="EMBL" id="CAKOAT010091599">
    <property type="protein sequence ID" value="CAH8320269.1"/>
    <property type="molecule type" value="Genomic_DNA"/>
</dbReference>